<feature type="chain" id="PRO_5042261473" evidence="1">
    <location>
        <begin position="22"/>
        <end position="255"/>
    </location>
</feature>
<protein>
    <submittedName>
        <fullName evidence="2">Uncharacterized protein</fullName>
    </submittedName>
</protein>
<gene>
    <name evidence="2" type="ORF">DFH08DRAFT_825103</name>
</gene>
<proteinExistence type="predicted"/>
<keyword evidence="3" id="KW-1185">Reference proteome</keyword>
<organism evidence="2 3">
    <name type="scientific">Mycena albidolilacea</name>
    <dbReference type="NCBI Taxonomy" id="1033008"/>
    <lineage>
        <taxon>Eukaryota</taxon>
        <taxon>Fungi</taxon>
        <taxon>Dikarya</taxon>
        <taxon>Basidiomycota</taxon>
        <taxon>Agaricomycotina</taxon>
        <taxon>Agaricomycetes</taxon>
        <taxon>Agaricomycetidae</taxon>
        <taxon>Agaricales</taxon>
        <taxon>Marasmiineae</taxon>
        <taxon>Mycenaceae</taxon>
        <taxon>Mycena</taxon>
    </lineage>
</organism>
<dbReference type="EMBL" id="JARIHO010000097">
    <property type="protein sequence ID" value="KAJ7305412.1"/>
    <property type="molecule type" value="Genomic_DNA"/>
</dbReference>
<evidence type="ECO:0000256" key="1">
    <source>
        <dbReference type="SAM" id="SignalP"/>
    </source>
</evidence>
<dbReference type="Proteomes" id="UP001218218">
    <property type="component" value="Unassembled WGS sequence"/>
</dbReference>
<sequence length="255" mass="26405">MQFNVVFIATALLASASLAMSAQITGFAGADCTGSVVFSSGASSNECLTLGGASVKSISYSGVPSQIQLFESGGQHDSCTNGPQSVLGGGSGCSNAPAGFNWESAGPLALTIPIALHPALIHFVEIGVTNGEIAQRTGTGYKGNGENIDEFTMKLDEFFQTNCVLCSGMGINQNLGRAGLALLRSARFGGETIPQPNSQVIQGRGVFVARGSWYIHNIFLHLNSADRAMLRVRRAGSTDSWDGSGGVTAVTSLLH</sequence>
<evidence type="ECO:0000313" key="3">
    <source>
        <dbReference type="Proteomes" id="UP001218218"/>
    </source>
</evidence>
<reference evidence="2" key="1">
    <citation type="submission" date="2023-03" db="EMBL/GenBank/DDBJ databases">
        <title>Massive genome expansion in bonnet fungi (Mycena s.s.) driven by repeated elements and novel gene families across ecological guilds.</title>
        <authorList>
            <consortium name="Lawrence Berkeley National Laboratory"/>
            <person name="Harder C.B."/>
            <person name="Miyauchi S."/>
            <person name="Viragh M."/>
            <person name="Kuo A."/>
            <person name="Thoen E."/>
            <person name="Andreopoulos B."/>
            <person name="Lu D."/>
            <person name="Skrede I."/>
            <person name="Drula E."/>
            <person name="Henrissat B."/>
            <person name="Morin E."/>
            <person name="Kohler A."/>
            <person name="Barry K."/>
            <person name="LaButti K."/>
            <person name="Morin E."/>
            <person name="Salamov A."/>
            <person name="Lipzen A."/>
            <person name="Mereny Z."/>
            <person name="Hegedus B."/>
            <person name="Baldrian P."/>
            <person name="Stursova M."/>
            <person name="Weitz H."/>
            <person name="Taylor A."/>
            <person name="Grigoriev I.V."/>
            <person name="Nagy L.G."/>
            <person name="Martin F."/>
            <person name="Kauserud H."/>
        </authorList>
    </citation>
    <scope>NUCLEOTIDE SEQUENCE</scope>
    <source>
        <strain evidence="2">CBHHK002</strain>
    </source>
</reference>
<comment type="caution">
    <text evidence="2">The sequence shown here is derived from an EMBL/GenBank/DDBJ whole genome shotgun (WGS) entry which is preliminary data.</text>
</comment>
<accession>A0AAD7E9Q9</accession>
<evidence type="ECO:0000313" key="2">
    <source>
        <dbReference type="EMBL" id="KAJ7305412.1"/>
    </source>
</evidence>
<dbReference type="AlphaFoldDB" id="A0AAD7E9Q9"/>
<feature type="signal peptide" evidence="1">
    <location>
        <begin position="1"/>
        <end position="21"/>
    </location>
</feature>
<name>A0AAD7E9Q9_9AGAR</name>
<keyword evidence="1" id="KW-0732">Signal</keyword>